<evidence type="ECO:0000313" key="2">
    <source>
        <dbReference type="Proteomes" id="UP000663421"/>
    </source>
</evidence>
<proteinExistence type="predicted"/>
<dbReference type="EMBL" id="CP065050">
    <property type="protein sequence ID" value="QPI57747.1"/>
    <property type="molecule type" value="Genomic_DNA"/>
</dbReference>
<accession>A0ABX6W8E9</accession>
<protein>
    <submittedName>
        <fullName evidence="1">Uncharacterized protein</fullName>
    </submittedName>
</protein>
<gene>
    <name evidence="1" type="ORF">I1A49_25110</name>
</gene>
<dbReference type="Proteomes" id="UP000663421">
    <property type="component" value="Chromosome"/>
</dbReference>
<keyword evidence="2" id="KW-1185">Reference proteome</keyword>
<sequence>MPLGSGLAVIVSRVPQDASRLRVADINRFTVFNSREFVAHAPEWPKTHPHLAQDLPQLLKRQRMVAPAFLQGYAPGGRA</sequence>
<reference evidence="1 2" key="1">
    <citation type="submission" date="2020-11" db="EMBL/GenBank/DDBJ databases">
        <title>Complete genome sequence unveiled secondary metabolic potentials in Streptomyces solisilvae HNM0141.</title>
        <authorList>
            <person name="Huang X."/>
        </authorList>
    </citation>
    <scope>NUCLEOTIDE SEQUENCE [LARGE SCALE GENOMIC DNA]</scope>
    <source>
        <strain evidence="1 2">HNM0141</strain>
    </source>
</reference>
<organism evidence="1 2">
    <name type="scientific">Streptomyces malaysiensis</name>
    <dbReference type="NCBI Taxonomy" id="92644"/>
    <lineage>
        <taxon>Bacteria</taxon>
        <taxon>Bacillati</taxon>
        <taxon>Actinomycetota</taxon>
        <taxon>Actinomycetes</taxon>
        <taxon>Kitasatosporales</taxon>
        <taxon>Streptomycetaceae</taxon>
        <taxon>Streptomyces</taxon>
        <taxon>Streptomyces violaceusniger group</taxon>
    </lineage>
</organism>
<evidence type="ECO:0000313" key="1">
    <source>
        <dbReference type="EMBL" id="QPI57747.1"/>
    </source>
</evidence>
<name>A0ABX6W8E9_STRMQ</name>